<evidence type="ECO:0000313" key="5">
    <source>
        <dbReference type="Proteomes" id="UP000281708"/>
    </source>
</evidence>
<name>A0A3L8P375_9ACTN</name>
<dbReference type="OrthoDB" id="9784388at2"/>
<organism evidence="4 5">
    <name type="scientific">Nocardioides mangrovicus</name>
    <dbReference type="NCBI Taxonomy" id="2478913"/>
    <lineage>
        <taxon>Bacteria</taxon>
        <taxon>Bacillati</taxon>
        <taxon>Actinomycetota</taxon>
        <taxon>Actinomycetes</taxon>
        <taxon>Propionibacteriales</taxon>
        <taxon>Nocardioidaceae</taxon>
        <taxon>Nocardioides</taxon>
    </lineage>
</organism>
<keyword evidence="5" id="KW-1185">Reference proteome</keyword>
<proteinExistence type="predicted"/>
<dbReference type="PANTHER" id="PTHR39082:SF1">
    <property type="entry name" value="SCAVENGER RECEPTOR CLASS A MEMBER 3"/>
    <property type="match status" value="1"/>
</dbReference>
<sequence length="220" mass="24686">MRTLAEKQQVGEAEQQRQELDDRSRDLRIAVDDLSAEQKRADRDVEQVRTRRERDQGRIDAGQISDPKALERMTHELESLHRRIATLEDEELEVMARLEDAQLDLRQVTEELAGVDQRLEGLRATRDEKLAVLENDLTAVHSEREAIAGGLPEDLLGLYAKLRESKGGVGAAELRRGECGGCRLSLNAADLRDIAGAPEDDVVRCEECQRILVRTPESGL</sequence>
<feature type="compositionally biased region" description="Basic and acidic residues" evidence="1">
    <location>
        <begin position="14"/>
        <end position="57"/>
    </location>
</feature>
<dbReference type="AlphaFoldDB" id="A0A3L8P375"/>
<dbReference type="InterPro" id="IPR052376">
    <property type="entry name" value="Oxidative_Scav/Glycosyltrans"/>
</dbReference>
<accession>A0A3L8P375</accession>
<dbReference type="RefSeq" id="WP_121806143.1">
    <property type="nucleotide sequence ID" value="NZ_RDBE01000007.1"/>
</dbReference>
<feature type="domain" description="CT398-like coiled coil hairpin" evidence="3">
    <location>
        <begin position="2"/>
        <end position="167"/>
    </location>
</feature>
<evidence type="ECO:0000259" key="3">
    <source>
        <dbReference type="Pfam" id="PF24481"/>
    </source>
</evidence>
<evidence type="ECO:0000313" key="4">
    <source>
        <dbReference type="EMBL" id="RLV49039.1"/>
    </source>
</evidence>
<dbReference type="Pfam" id="PF02591">
    <property type="entry name" value="Zn_ribbon_9"/>
    <property type="match status" value="1"/>
</dbReference>
<evidence type="ECO:0000256" key="1">
    <source>
        <dbReference type="SAM" id="MobiDB-lite"/>
    </source>
</evidence>
<feature type="region of interest" description="Disordered" evidence="1">
    <location>
        <begin position="1"/>
        <end position="57"/>
    </location>
</feature>
<protein>
    <submittedName>
        <fullName evidence="4">Uncharacterized protein</fullName>
    </submittedName>
</protein>
<dbReference type="InterPro" id="IPR056003">
    <property type="entry name" value="CT398_CC_hairpin"/>
</dbReference>
<reference evidence="4 5" key="1">
    <citation type="submission" date="2018-10" db="EMBL/GenBank/DDBJ databases">
        <title>Marmoricola sp. 4Q3S-7 whole genome shotgun sequence.</title>
        <authorList>
            <person name="Li F."/>
        </authorList>
    </citation>
    <scope>NUCLEOTIDE SEQUENCE [LARGE SCALE GENOMIC DNA]</scope>
    <source>
        <strain evidence="4 5">4Q3S-7</strain>
    </source>
</reference>
<gene>
    <name evidence="4" type="ORF">D9V37_10700</name>
</gene>
<dbReference type="PANTHER" id="PTHR39082">
    <property type="entry name" value="PHOSPHOLIPASE C-BETA-2-RELATED"/>
    <property type="match status" value="1"/>
</dbReference>
<feature type="domain" description="C4-type zinc ribbon" evidence="2">
    <location>
        <begin position="179"/>
        <end position="212"/>
    </location>
</feature>
<dbReference type="EMBL" id="RDBE01000007">
    <property type="protein sequence ID" value="RLV49039.1"/>
    <property type="molecule type" value="Genomic_DNA"/>
</dbReference>
<dbReference type="InterPro" id="IPR003743">
    <property type="entry name" value="Zf-RING_7"/>
</dbReference>
<evidence type="ECO:0000259" key="2">
    <source>
        <dbReference type="Pfam" id="PF02591"/>
    </source>
</evidence>
<comment type="caution">
    <text evidence="4">The sequence shown here is derived from an EMBL/GenBank/DDBJ whole genome shotgun (WGS) entry which is preliminary data.</text>
</comment>
<dbReference type="Gene3D" id="1.10.287.1490">
    <property type="match status" value="1"/>
</dbReference>
<dbReference type="Proteomes" id="UP000281708">
    <property type="component" value="Unassembled WGS sequence"/>
</dbReference>
<dbReference type="Pfam" id="PF24481">
    <property type="entry name" value="CT398_CC"/>
    <property type="match status" value="1"/>
</dbReference>